<evidence type="ECO:0000313" key="1">
    <source>
        <dbReference type="EMBL" id="KAB2331556.1"/>
    </source>
</evidence>
<comment type="caution">
    <text evidence="1">The sequence shown here is derived from an EMBL/GenBank/DDBJ whole genome shotgun (WGS) entry which is preliminary data.</text>
</comment>
<protein>
    <submittedName>
        <fullName evidence="1">Uncharacterized protein</fullName>
    </submittedName>
</protein>
<dbReference type="AlphaFoldDB" id="A0A6L3V3Q0"/>
<evidence type="ECO:0000313" key="2">
    <source>
        <dbReference type="Proteomes" id="UP000481030"/>
    </source>
</evidence>
<dbReference type="Proteomes" id="UP000481030">
    <property type="component" value="Unassembled WGS sequence"/>
</dbReference>
<proteinExistence type="predicted"/>
<reference evidence="1 2" key="1">
    <citation type="journal article" date="2016" name="Antonie Van Leeuwenhoek">
        <title>Bacillus depressus sp. nov., isolated from soil of a sunflower field.</title>
        <authorList>
            <person name="Wei X."/>
            <person name="Xin D."/>
            <person name="Xin Y."/>
            <person name="Zhang H."/>
            <person name="Wang T."/>
            <person name="Zhang J."/>
        </authorList>
    </citation>
    <scope>NUCLEOTIDE SEQUENCE [LARGE SCALE GENOMIC DNA]</scope>
    <source>
        <strain evidence="1 2">BZ1</strain>
    </source>
</reference>
<sequence>MKFDENPPWSGSFGSFLPCIQTDEKKIEITNVTYQADKDAPPLNVKILKRIVTNGDVQDGSLPLAGAKGIPPNLIDSAPLEGEINEEISGTLVTKLCSNWDQKNFTEFLFVIESEETGMHLENVQFEYLVDDEPYLLEVPWEIVFCGTSTENHWMCQEQ</sequence>
<dbReference type="RefSeq" id="WP_151536256.1">
    <property type="nucleotide sequence ID" value="NZ_WBOS01000011.1"/>
</dbReference>
<accession>A0A6L3V3Q0</accession>
<organism evidence="1 2">
    <name type="scientific">Cytobacillus depressus</name>
    <dbReference type="NCBI Taxonomy" id="1602942"/>
    <lineage>
        <taxon>Bacteria</taxon>
        <taxon>Bacillati</taxon>
        <taxon>Bacillota</taxon>
        <taxon>Bacilli</taxon>
        <taxon>Bacillales</taxon>
        <taxon>Bacillaceae</taxon>
        <taxon>Cytobacillus</taxon>
    </lineage>
</organism>
<name>A0A6L3V3Q0_9BACI</name>
<keyword evidence="2" id="KW-1185">Reference proteome</keyword>
<dbReference type="OrthoDB" id="2884666at2"/>
<dbReference type="EMBL" id="WBOS01000011">
    <property type="protein sequence ID" value="KAB2331556.1"/>
    <property type="molecule type" value="Genomic_DNA"/>
</dbReference>
<gene>
    <name evidence="1" type="ORF">F7731_18415</name>
</gene>